<dbReference type="Proteomes" id="UP001589610">
    <property type="component" value="Unassembled WGS sequence"/>
</dbReference>
<dbReference type="RefSeq" id="WP_386153853.1">
    <property type="nucleotide sequence ID" value="NZ_JBHMBS010000001.1"/>
</dbReference>
<gene>
    <name evidence="1" type="ORF">ACFFRH_02855</name>
</gene>
<evidence type="ECO:0000313" key="2">
    <source>
        <dbReference type="Proteomes" id="UP001589610"/>
    </source>
</evidence>
<proteinExistence type="predicted"/>
<organism evidence="1 2">
    <name type="scientific">Streptosporangium vulgare</name>
    <dbReference type="NCBI Taxonomy" id="46190"/>
    <lineage>
        <taxon>Bacteria</taxon>
        <taxon>Bacillati</taxon>
        <taxon>Actinomycetota</taxon>
        <taxon>Actinomycetes</taxon>
        <taxon>Streptosporangiales</taxon>
        <taxon>Streptosporangiaceae</taxon>
        <taxon>Streptosporangium</taxon>
    </lineage>
</organism>
<evidence type="ECO:0000313" key="1">
    <source>
        <dbReference type="EMBL" id="MFB9674418.1"/>
    </source>
</evidence>
<comment type="caution">
    <text evidence="1">The sequence shown here is derived from an EMBL/GenBank/DDBJ whole genome shotgun (WGS) entry which is preliminary data.</text>
</comment>
<reference evidence="1 2" key="1">
    <citation type="submission" date="2024-09" db="EMBL/GenBank/DDBJ databases">
        <authorList>
            <person name="Sun Q."/>
            <person name="Mori K."/>
        </authorList>
    </citation>
    <scope>NUCLEOTIDE SEQUENCE [LARGE SCALE GENOMIC DNA]</scope>
    <source>
        <strain evidence="1 2">JCM 3028</strain>
    </source>
</reference>
<protein>
    <recommendedName>
        <fullName evidence="3">HD domain-containing protein</fullName>
    </recommendedName>
</protein>
<evidence type="ECO:0008006" key="3">
    <source>
        <dbReference type="Google" id="ProtNLM"/>
    </source>
</evidence>
<name>A0ABV5T9J9_9ACTN</name>
<dbReference type="EMBL" id="JBHMBS010000001">
    <property type="protein sequence ID" value="MFB9674418.1"/>
    <property type="molecule type" value="Genomic_DNA"/>
</dbReference>
<keyword evidence="2" id="KW-1185">Reference proteome</keyword>
<accession>A0ABV5T9J9</accession>
<dbReference type="SUPFAM" id="SSF109604">
    <property type="entry name" value="HD-domain/PDEase-like"/>
    <property type="match status" value="1"/>
</dbReference>
<sequence length="250" mass="27634">MTSQAPNSASLRELAEQRLLPAHQIMDQDTLTWIIQRRPTLGAAPALPHQPLLLMPEVAWFADPLLTDSIHGIRHGARVCVLASILAQEHGLSRDDTAALCTAAAVHDCRRHDDRDDREHGKRAADWFTRNSSTVTAAFGHPVPDRSAAWAATAIGLHNIPYSAFTLAEARAYQQDPLLVDLLKAADCLDRYRLPLQRWWPDPSHLRIAIPGWLPPIAFDLMAGSEQARLDGATHHEALTHALHTLSNGR</sequence>
<dbReference type="Gene3D" id="1.10.3210.10">
    <property type="entry name" value="Hypothetical protein af1432"/>
    <property type="match status" value="1"/>
</dbReference>